<keyword evidence="2" id="KW-1185">Reference proteome</keyword>
<organism evidence="1 2">
    <name type="scientific">Crenobacter oryzisoli</name>
    <dbReference type="NCBI Taxonomy" id="3056844"/>
    <lineage>
        <taxon>Bacteria</taxon>
        <taxon>Pseudomonadati</taxon>
        <taxon>Pseudomonadota</taxon>
        <taxon>Betaproteobacteria</taxon>
        <taxon>Neisseriales</taxon>
        <taxon>Neisseriaceae</taxon>
        <taxon>Crenobacter</taxon>
    </lineage>
</organism>
<comment type="caution">
    <text evidence="1">The sequence shown here is derived from an EMBL/GenBank/DDBJ whole genome shotgun (WGS) entry which is preliminary data.</text>
</comment>
<accession>A0ABT7XS23</accession>
<protein>
    <submittedName>
        <fullName evidence="1">Uncharacterized protein</fullName>
    </submittedName>
</protein>
<dbReference type="Proteomes" id="UP001168540">
    <property type="component" value="Unassembled WGS sequence"/>
</dbReference>
<sequence length="138" mass="15045">MLVELPIDRSKEGFAGIGGDQALLEEPDRGAVRNLAAVTQADETLKAQAVEQVELHLFIAEVEQLLNQQDPYHQFGRERRAPATLAARARGGTVDLGGQDGKVDMLLQGMQHIPELVEFGFSLLSGKQAVLDDARTLR</sequence>
<name>A0ABT7XS23_9NEIS</name>
<gene>
    <name evidence="1" type="ORF">QU481_17200</name>
</gene>
<proteinExistence type="predicted"/>
<evidence type="ECO:0000313" key="2">
    <source>
        <dbReference type="Proteomes" id="UP001168540"/>
    </source>
</evidence>
<evidence type="ECO:0000313" key="1">
    <source>
        <dbReference type="EMBL" id="MDN0076606.1"/>
    </source>
</evidence>
<dbReference type="EMBL" id="JAUEDK010000037">
    <property type="protein sequence ID" value="MDN0076606.1"/>
    <property type="molecule type" value="Genomic_DNA"/>
</dbReference>
<reference evidence="1" key="1">
    <citation type="submission" date="2023-06" db="EMBL/GenBank/DDBJ databases">
        <authorList>
            <person name="Zhang S."/>
        </authorList>
    </citation>
    <scope>NUCLEOTIDE SEQUENCE</scope>
    <source>
        <strain evidence="1">SG2303</strain>
    </source>
</reference>